<sequence length="429" mass="48200">MSDLGSSSSTWQELWQQAYSSAQPPLSLIRDNLGSTTAPYPRIMRVGQLDAELLDQELVQLLYEPLQKSLNLISTALRTRFDLELQLVIRLALYKFSLWNLGASYGARLQGLKYSTPNMPSDPVSRTPGGLPRRTFIIHGVLTIAVPYLYNRLRAHALSQAWPDTPSSDTRRMAWRLLTRLESMHSVLSLLNFVAFLLNGRYRSLSDRFLGMSLVPTSSQAKREVSYEFMNRQMVWHAFTEFLLFLLPLINTRSLQRQVTRLISQLTSPAILSNTSKSAPRIYLRKRGKYEALSADQCAVCAENASYSLNLGYTSDALSVASATEQAPETTRDDEIPRFPVYTPYITSCGHVYCYHCIAERMMRTADEGLDSGWECLRCAESVKSADRLEGEELIPAHSDTMSDYEFSSDVDVTDLSGSASSYLGSLSE</sequence>
<dbReference type="EMBL" id="WHUW01000002">
    <property type="protein sequence ID" value="KAF8450544.1"/>
    <property type="molecule type" value="Genomic_DNA"/>
</dbReference>
<dbReference type="InterPro" id="IPR013083">
    <property type="entry name" value="Znf_RING/FYVE/PHD"/>
</dbReference>
<comment type="pathway">
    <text evidence="2">Protein modification; protein ubiquitination.</text>
</comment>
<keyword evidence="11" id="KW-0653">Protein transport</keyword>
<evidence type="ECO:0000313" key="20">
    <source>
        <dbReference type="Proteomes" id="UP001194468"/>
    </source>
</evidence>
<dbReference type="InterPro" id="IPR025654">
    <property type="entry name" value="PEX2/10"/>
</dbReference>
<dbReference type="Gene3D" id="3.30.40.10">
    <property type="entry name" value="Zinc/RING finger domain, C3HC4 (zinc finger)"/>
    <property type="match status" value="1"/>
</dbReference>
<evidence type="ECO:0000256" key="1">
    <source>
        <dbReference type="ARBA" id="ARBA00004585"/>
    </source>
</evidence>
<comment type="caution">
    <text evidence="19">The sequence shown here is derived from an EMBL/GenBank/DDBJ whole genome shotgun (WGS) entry which is preliminary data.</text>
</comment>
<keyword evidence="10" id="KW-0862">Zinc</keyword>
<keyword evidence="4" id="KW-0813">Transport</keyword>
<dbReference type="GO" id="GO:0008270">
    <property type="term" value="F:zinc ion binding"/>
    <property type="evidence" value="ECO:0007669"/>
    <property type="project" value="UniProtKB-KW"/>
</dbReference>
<evidence type="ECO:0000256" key="17">
    <source>
        <dbReference type="ARBA" id="ARBA00034523"/>
    </source>
</evidence>
<dbReference type="GO" id="GO:0061630">
    <property type="term" value="F:ubiquitin protein ligase activity"/>
    <property type="evidence" value="ECO:0007669"/>
    <property type="project" value="UniProtKB-EC"/>
</dbReference>
<keyword evidence="5" id="KW-0808">Transferase</keyword>
<dbReference type="InterPro" id="IPR006845">
    <property type="entry name" value="Pex_N"/>
</dbReference>
<dbReference type="PROSITE" id="PS00518">
    <property type="entry name" value="ZF_RING_1"/>
    <property type="match status" value="1"/>
</dbReference>
<keyword evidence="13" id="KW-0472">Membrane</keyword>
<keyword evidence="12" id="KW-1133">Transmembrane helix</keyword>
<keyword evidence="20" id="KW-1185">Reference proteome</keyword>
<dbReference type="Pfam" id="PF04757">
    <property type="entry name" value="Pex2_Pex12"/>
    <property type="match status" value="1"/>
</dbReference>
<dbReference type="GO" id="GO:0016562">
    <property type="term" value="P:protein import into peroxisome matrix, receptor recycling"/>
    <property type="evidence" value="ECO:0007669"/>
    <property type="project" value="UniProtKB-ARBA"/>
</dbReference>
<dbReference type="GO" id="GO:0005778">
    <property type="term" value="C:peroxisomal membrane"/>
    <property type="evidence" value="ECO:0007669"/>
    <property type="project" value="UniProtKB-SubCell"/>
</dbReference>
<dbReference type="GO" id="GO:0016567">
    <property type="term" value="P:protein ubiquitination"/>
    <property type="evidence" value="ECO:0007669"/>
    <property type="project" value="UniProtKB-ARBA"/>
</dbReference>
<evidence type="ECO:0000256" key="7">
    <source>
        <dbReference type="ARBA" id="ARBA00022723"/>
    </source>
</evidence>
<evidence type="ECO:0000259" key="18">
    <source>
        <dbReference type="SMART" id="SM00184"/>
    </source>
</evidence>
<proteinExistence type="inferred from homology"/>
<keyword evidence="7" id="KW-0479">Metal-binding</keyword>
<evidence type="ECO:0000256" key="15">
    <source>
        <dbReference type="ARBA" id="ARBA00032511"/>
    </source>
</evidence>
<evidence type="ECO:0000313" key="19">
    <source>
        <dbReference type="EMBL" id="KAF8450544.1"/>
    </source>
</evidence>
<dbReference type="EC" id="2.3.2.36" evidence="17"/>
<evidence type="ECO:0000256" key="12">
    <source>
        <dbReference type="ARBA" id="ARBA00022989"/>
    </source>
</evidence>
<reference evidence="19" key="1">
    <citation type="submission" date="2019-10" db="EMBL/GenBank/DDBJ databases">
        <authorList>
            <consortium name="DOE Joint Genome Institute"/>
            <person name="Kuo A."/>
            <person name="Miyauchi S."/>
            <person name="Kiss E."/>
            <person name="Drula E."/>
            <person name="Kohler A."/>
            <person name="Sanchez-Garcia M."/>
            <person name="Andreopoulos B."/>
            <person name="Barry K.W."/>
            <person name="Bonito G."/>
            <person name="Buee M."/>
            <person name="Carver A."/>
            <person name="Chen C."/>
            <person name="Cichocki N."/>
            <person name="Clum A."/>
            <person name="Culley D."/>
            <person name="Crous P.W."/>
            <person name="Fauchery L."/>
            <person name="Girlanda M."/>
            <person name="Hayes R."/>
            <person name="Keri Z."/>
            <person name="LaButti K."/>
            <person name="Lipzen A."/>
            <person name="Lombard V."/>
            <person name="Magnuson J."/>
            <person name="Maillard F."/>
            <person name="Morin E."/>
            <person name="Murat C."/>
            <person name="Nolan M."/>
            <person name="Ohm R."/>
            <person name="Pangilinan J."/>
            <person name="Pereira M."/>
            <person name="Perotto S."/>
            <person name="Peter M."/>
            <person name="Riley R."/>
            <person name="Sitrit Y."/>
            <person name="Stielow B."/>
            <person name="Szollosi G."/>
            <person name="Zifcakova L."/>
            <person name="Stursova M."/>
            <person name="Spatafora J.W."/>
            <person name="Tedersoo L."/>
            <person name="Vaario L.-M."/>
            <person name="Yamada A."/>
            <person name="Yan M."/>
            <person name="Wang P."/>
            <person name="Xu J."/>
            <person name="Bruns T."/>
            <person name="Baldrian P."/>
            <person name="Vilgalys R."/>
            <person name="Henrissat B."/>
            <person name="Grigoriev I.V."/>
            <person name="Hibbett D."/>
            <person name="Nagy L.G."/>
            <person name="Martin F.M."/>
        </authorList>
    </citation>
    <scope>NUCLEOTIDE SEQUENCE</scope>
    <source>
        <strain evidence="19">BED1</strain>
    </source>
</reference>
<organism evidence="19 20">
    <name type="scientific">Boletus edulis BED1</name>
    <dbReference type="NCBI Taxonomy" id="1328754"/>
    <lineage>
        <taxon>Eukaryota</taxon>
        <taxon>Fungi</taxon>
        <taxon>Dikarya</taxon>
        <taxon>Basidiomycota</taxon>
        <taxon>Agaricomycotina</taxon>
        <taxon>Agaricomycetes</taxon>
        <taxon>Agaricomycetidae</taxon>
        <taxon>Boletales</taxon>
        <taxon>Boletineae</taxon>
        <taxon>Boletaceae</taxon>
        <taxon>Boletoideae</taxon>
        <taxon>Boletus</taxon>
    </lineage>
</organism>
<keyword evidence="6" id="KW-0812">Transmembrane</keyword>
<comment type="similarity">
    <text evidence="3">Belongs to the pex2/pex10/pex12 family.</text>
</comment>
<evidence type="ECO:0000256" key="6">
    <source>
        <dbReference type="ARBA" id="ARBA00022692"/>
    </source>
</evidence>
<evidence type="ECO:0000256" key="5">
    <source>
        <dbReference type="ARBA" id="ARBA00022679"/>
    </source>
</evidence>
<keyword evidence="8" id="KW-0863">Zinc-finger</keyword>
<protein>
    <recommendedName>
        <fullName evidence="17">RING-type E3 ubiquitin transferase (cysteine targeting)</fullName>
        <ecNumber evidence="17">2.3.2.36</ecNumber>
    </recommendedName>
    <alternativeName>
        <fullName evidence="15">Peroxin-2</fullName>
    </alternativeName>
</protein>
<dbReference type="AlphaFoldDB" id="A0AAD4C6H7"/>
<evidence type="ECO:0000256" key="10">
    <source>
        <dbReference type="ARBA" id="ARBA00022833"/>
    </source>
</evidence>
<dbReference type="Proteomes" id="UP001194468">
    <property type="component" value="Unassembled WGS sequence"/>
</dbReference>
<dbReference type="PANTHER" id="PTHR48178:SF1">
    <property type="entry name" value="PEROXISOME BIOGENESIS FACTOR 2"/>
    <property type="match status" value="1"/>
</dbReference>
<dbReference type="InterPro" id="IPR017907">
    <property type="entry name" value="Znf_RING_CS"/>
</dbReference>
<feature type="domain" description="RING-type" evidence="18">
    <location>
        <begin position="298"/>
        <end position="379"/>
    </location>
</feature>
<evidence type="ECO:0000256" key="13">
    <source>
        <dbReference type="ARBA" id="ARBA00023136"/>
    </source>
</evidence>
<accession>A0AAD4C6H7</accession>
<dbReference type="SUPFAM" id="SSF57850">
    <property type="entry name" value="RING/U-box"/>
    <property type="match status" value="1"/>
</dbReference>
<evidence type="ECO:0000256" key="9">
    <source>
        <dbReference type="ARBA" id="ARBA00022786"/>
    </source>
</evidence>
<name>A0AAD4C6H7_BOLED</name>
<keyword evidence="9" id="KW-0833">Ubl conjugation pathway</keyword>
<keyword evidence="14" id="KW-0576">Peroxisome</keyword>
<evidence type="ECO:0000256" key="8">
    <source>
        <dbReference type="ARBA" id="ARBA00022771"/>
    </source>
</evidence>
<gene>
    <name evidence="19" type="ORF">L210DRAFT_3469569</name>
</gene>
<evidence type="ECO:0000256" key="2">
    <source>
        <dbReference type="ARBA" id="ARBA00004906"/>
    </source>
</evidence>
<evidence type="ECO:0000256" key="16">
    <source>
        <dbReference type="ARBA" id="ARBA00034438"/>
    </source>
</evidence>
<dbReference type="InterPro" id="IPR001841">
    <property type="entry name" value="Znf_RING"/>
</dbReference>
<comment type="catalytic activity">
    <reaction evidence="16">
        <text>[E2 ubiquitin-conjugating enzyme]-S-ubiquitinyl-L-cysteine + [acceptor protein]-L-cysteine = [E2 ubiquitin-conjugating enzyme]-L-cysteine + [acceptor protein]-S-ubiquitinyl-L-cysteine.</text>
        <dbReference type="EC" id="2.3.2.36"/>
    </reaction>
</comment>
<comment type="subcellular location">
    <subcellularLocation>
        <location evidence="1">Peroxisome membrane</location>
        <topology evidence="1">Multi-pass membrane protein</topology>
    </subcellularLocation>
</comment>
<dbReference type="PANTHER" id="PTHR48178">
    <property type="entry name" value="PEROXISOME BIOGENESIS FACTOR 2"/>
    <property type="match status" value="1"/>
</dbReference>
<evidence type="ECO:0000256" key="11">
    <source>
        <dbReference type="ARBA" id="ARBA00022927"/>
    </source>
</evidence>
<evidence type="ECO:0000256" key="14">
    <source>
        <dbReference type="ARBA" id="ARBA00023140"/>
    </source>
</evidence>
<evidence type="ECO:0000256" key="3">
    <source>
        <dbReference type="ARBA" id="ARBA00008704"/>
    </source>
</evidence>
<reference evidence="19" key="2">
    <citation type="journal article" date="2020" name="Nat. Commun.">
        <title>Large-scale genome sequencing of mycorrhizal fungi provides insights into the early evolution of symbiotic traits.</title>
        <authorList>
            <person name="Miyauchi S."/>
            <person name="Kiss E."/>
            <person name="Kuo A."/>
            <person name="Drula E."/>
            <person name="Kohler A."/>
            <person name="Sanchez-Garcia M."/>
            <person name="Morin E."/>
            <person name="Andreopoulos B."/>
            <person name="Barry K.W."/>
            <person name="Bonito G."/>
            <person name="Buee M."/>
            <person name="Carver A."/>
            <person name="Chen C."/>
            <person name="Cichocki N."/>
            <person name="Clum A."/>
            <person name="Culley D."/>
            <person name="Crous P.W."/>
            <person name="Fauchery L."/>
            <person name="Girlanda M."/>
            <person name="Hayes R.D."/>
            <person name="Keri Z."/>
            <person name="LaButti K."/>
            <person name="Lipzen A."/>
            <person name="Lombard V."/>
            <person name="Magnuson J."/>
            <person name="Maillard F."/>
            <person name="Murat C."/>
            <person name="Nolan M."/>
            <person name="Ohm R.A."/>
            <person name="Pangilinan J."/>
            <person name="Pereira M.F."/>
            <person name="Perotto S."/>
            <person name="Peter M."/>
            <person name="Pfister S."/>
            <person name="Riley R."/>
            <person name="Sitrit Y."/>
            <person name="Stielow J.B."/>
            <person name="Szollosi G."/>
            <person name="Zifcakova L."/>
            <person name="Stursova M."/>
            <person name="Spatafora J.W."/>
            <person name="Tedersoo L."/>
            <person name="Vaario L.M."/>
            <person name="Yamada A."/>
            <person name="Yan M."/>
            <person name="Wang P."/>
            <person name="Xu J."/>
            <person name="Bruns T."/>
            <person name="Baldrian P."/>
            <person name="Vilgalys R."/>
            <person name="Dunand C."/>
            <person name="Henrissat B."/>
            <person name="Grigoriev I.V."/>
            <person name="Hibbett D."/>
            <person name="Nagy L.G."/>
            <person name="Martin F.M."/>
        </authorList>
    </citation>
    <scope>NUCLEOTIDE SEQUENCE</scope>
    <source>
        <strain evidence="19">BED1</strain>
    </source>
</reference>
<evidence type="ECO:0000256" key="4">
    <source>
        <dbReference type="ARBA" id="ARBA00022448"/>
    </source>
</evidence>
<dbReference type="SMART" id="SM00184">
    <property type="entry name" value="RING"/>
    <property type="match status" value="1"/>
</dbReference>